<evidence type="ECO:0000256" key="5">
    <source>
        <dbReference type="ARBA" id="ARBA00022840"/>
    </source>
</evidence>
<dbReference type="SMART" id="SM00382">
    <property type="entry name" value="AAA"/>
    <property type="match status" value="1"/>
</dbReference>
<keyword evidence="2" id="KW-0813">Transport</keyword>
<comment type="caution">
    <text evidence="10">The sequence shown here is derived from an EMBL/GenBank/DDBJ whole genome shotgun (WGS) entry which is preliminary data.</text>
</comment>
<keyword evidence="7" id="KW-0029">Amino-acid transport</keyword>
<dbReference type="PANTHER" id="PTHR43166:SF30">
    <property type="entry name" value="METHIONINE IMPORT ATP-BINDING PROTEIN METN"/>
    <property type="match status" value="1"/>
</dbReference>
<dbReference type="Proteomes" id="UP000236434">
    <property type="component" value="Unassembled WGS sequence"/>
</dbReference>
<evidence type="ECO:0000256" key="3">
    <source>
        <dbReference type="ARBA" id="ARBA00022475"/>
    </source>
</evidence>
<dbReference type="InterPro" id="IPR018449">
    <property type="entry name" value="NIL_domain"/>
</dbReference>
<evidence type="ECO:0000256" key="7">
    <source>
        <dbReference type="ARBA" id="ARBA00022970"/>
    </source>
</evidence>
<protein>
    <submittedName>
        <fullName evidence="10">ABC transporter</fullName>
    </submittedName>
</protein>
<dbReference type="GO" id="GO:0006865">
    <property type="term" value="P:amino acid transport"/>
    <property type="evidence" value="ECO:0007669"/>
    <property type="project" value="UniProtKB-KW"/>
</dbReference>
<dbReference type="SUPFAM" id="SSF55021">
    <property type="entry name" value="ACT-like"/>
    <property type="match status" value="1"/>
</dbReference>
<dbReference type="GO" id="GO:0016887">
    <property type="term" value="F:ATP hydrolysis activity"/>
    <property type="evidence" value="ECO:0007669"/>
    <property type="project" value="InterPro"/>
</dbReference>
<dbReference type="Gene3D" id="3.30.70.260">
    <property type="match status" value="1"/>
</dbReference>
<dbReference type="RefSeq" id="WP_103066897.1">
    <property type="nucleotide sequence ID" value="NZ_AZRL01000012.1"/>
</dbReference>
<dbReference type="InterPro" id="IPR003439">
    <property type="entry name" value="ABC_transporter-like_ATP-bd"/>
</dbReference>
<feature type="domain" description="ABC transporter" evidence="9">
    <location>
        <begin position="2"/>
        <end position="238"/>
    </location>
</feature>
<evidence type="ECO:0000256" key="2">
    <source>
        <dbReference type="ARBA" id="ARBA00022448"/>
    </source>
</evidence>
<comment type="similarity">
    <text evidence="1">Belongs to the ABC transporter superfamily.</text>
</comment>
<keyword evidence="3" id="KW-1003">Cell membrane</keyword>
<organism evidence="10 11">
    <name type="scientific">Petrotoga olearia DSM 13574</name>
    <dbReference type="NCBI Taxonomy" id="1122955"/>
    <lineage>
        <taxon>Bacteria</taxon>
        <taxon>Thermotogati</taxon>
        <taxon>Thermotogota</taxon>
        <taxon>Thermotogae</taxon>
        <taxon>Petrotogales</taxon>
        <taxon>Petrotogaceae</taxon>
        <taxon>Petrotoga</taxon>
    </lineage>
</organism>
<dbReference type="InterPro" id="IPR003593">
    <property type="entry name" value="AAA+_ATPase"/>
</dbReference>
<dbReference type="Gene3D" id="3.40.50.300">
    <property type="entry name" value="P-loop containing nucleotide triphosphate hydrolases"/>
    <property type="match status" value="1"/>
</dbReference>
<dbReference type="FunFam" id="3.40.50.300:FF:000056">
    <property type="entry name" value="Cell division ATP-binding protein FtsE"/>
    <property type="match status" value="1"/>
</dbReference>
<dbReference type="Pfam" id="PF09383">
    <property type="entry name" value="NIL"/>
    <property type="match status" value="1"/>
</dbReference>
<dbReference type="AlphaFoldDB" id="A0A2K1P0W9"/>
<accession>A0A2K1P0W9</accession>
<dbReference type="GO" id="GO:0005524">
    <property type="term" value="F:ATP binding"/>
    <property type="evidence" value="ECO:0007669"/>
    <property type="project" value="UniProtKB-KW"/>
</dbReference>
<keyword evidence="8" id="KW-0472">Membrane</keyword>
<dbReference type="PANTHER" id="PTHR43166">
    <property type="entry name" value="AMINO ACID IMPORT ATP-BINDING PROTEIN"/>
    <property type="match status" value="1"/>
</dbReference>
<name>A0A2K1P0W9_9BACT</name>
<dbReference type="SUPFAM" id="SSF52540">
    <property type="entry name" value="P-loop containing nucleoside triphosphate hydrolases"/>
    <property type="match status" value="1"/>
</dbReference>
<dbReference type="EMBL" id="AZRL01000012">
    <property type="protein sequence ID" value="PNR96424.1"/>
    <property type="molecule type" value="Genomic_DNA"/>
</dbReference>
<gene>
    <name evidence="10" type="ORF">X929_04865</name>
</gene>
<evidence type="ECO:0000256" key="1">
    <source>
        <dbReference type="ARBA" id="ARBA00005417"/>
    </source>
</evidence>
<dbReference type="InterPro" id="IPR050086">
    <property type="entry name" value="MetN_ABC_transporter-like"/>
</dbReference>
<evidence type="ECO:0000256" key="4">
    <source>
        <dbReference type="ARBA" id="ARBA00022741"/>
    </source>
</evidence>
<reference evidence="10 11" key="1">
    <citation type="submission" date="2013-12" db="EMBL/GenBank/DDBJ databases">
        <title>Comparative genomics of Petrotoga isolates.</title>
        <authorList>
            <person name="Nesbo C.L."/>
            <person name="Charchuk R."/>
            <person name="Chow K."/>
        </authorList>
    </citation>
    <scope>NUCLEOTIDE SEQUENCE [LARGE SCALE GENOMIC DNA]</scope>
    <source>
        <strain evidence="10 11">DSM 13574</strain>
    </source>
</reference>
<dbReference type="GO" id="GO:0005886">
    <property type="term" value="C:plasma membrane"/>
    <property type="evidence" value="ECO:0007669"/>
    <property type="project" value="UniProtKB-ARBA"/>
</dbReference>
<dbReference type="InterPro" id="IPR027417">
    <property type="entry name" value="P-loop_NTPase"/>
</dbReference>
<evidence type="ECO:0000313" key="10">
    <source>
        <dbReference type="EMBL" id="PNR96424.1"/>
    </source>
</evidence>
<dbReference type="Pfam" id="PF00005">
    <property type="entry name" value="ABC_tran"/>
    <property type="match status" value="1"/>
</dbReference>
<keyword evidence="4" id="KW-0547">Nucleotide-binding</keyword>
<keyword evidence="5" id="KW-0067">ATP-binding</keyword>
<evidence type="ECO:0000313" key="11">
    <source>
        <dbReference type="Proteomes" id="UP000236434"/>
    </source>
</evidence>
<dbReference type="PROSITE" id="PS50893">
    <property type="entry name" value="ABC_TRANSPORTER_2"/>
    <property type="match status" value="1"/>
</dbReference>
<sequence length="332" mass="38378">MLKIKNLNLIYDDKNHVLKNVNFTVEDGEILGIIGLSGAGKTSLLRTMNLLQAPTSGEIFLDQVDLRKLNKNQLRNVRKKISIVFQHFNLLRSRTVFENVSLPLEIEKVPKGEIEVRVNKLLEDVNLLHKKDSYPSQLSGGEKQRTAIARALINNPDIILFDEPTSSLDPSTTQRILDLILEINKSMKKSILIVTHEMDVIKKICDKVVYLKNGTVDFFGKVHEFFIKKENELNKEFYQEINVDWKRVKEVVQGENDRLIKVVFWGEKTHEPILHNITKKYDITLNILYGKIEHLKDNPYGTLIVEVISTQREMEKFLEELSANVYKVEVLK</sequence>
<keyword evidence="6" id="KW-1278">Translocase</keyword>
<evidence type="ECO:0000256" key="6">
    <source>
        <dbReference type="ARBA" id="ARBA00022967"/>
    </source>
</evidence>
<evidence type="ECO:0000256" key="8">
    <source>
        <dbReference type="ARBA" id="ARBA00023136"/>
    </source>
</evidence>
<dbReference type="InterPro" id="IPR045865">
    <property type="entry name" value="ACT-like_dom_sf"/>
</dbReference>
<dbReference type="OrthoDB" id="9802264at2"/>
<dbReference type="SMART" id="SM00930">
    <property type="entry name" value="NIL"/>
    <property type="match status" value="1"/>
</dbReference>
<proteinExistence type="inferred from homology"/>
<evidence type="ECO:0000259" key="9">
    <source>
        <dbReference type="PROSITE" id="PS50893"/>
    </source>
</evidence>